<keyword evidence="3" id="KW-1185">Reference proteome</keyword>
<evidence type="ECO:0000313" key="3">
    <source>
        <dbReference type="Proteomes" id="UP000250043"/>
    </source>
</evidence>
<feature type="compositionally biased region" description="Low complexity" evidence="1">
    <location>
        <begin position="359"/>
        <end position="378"/>
    </location>
</feature>
<feature type="region of interest" description="Disordered" evidence="1">
    <location>
        <begin position="250"/>
        <end position="300"/>
    </location>
</feature>
<dbReference type="OrthoDB" id="2507336at2759"/>
<name>A0A8E2DRK0_9APHY</name>
<dbReference type="AlphaFoldDB" id="A0A8E2DRK0"/>
<feature type="region of interest" description="Disordered" evidence="1">
    <location>
        <begin position="1"/>
        <end position="86"/>
    </location>
</feature>
<sequence length="447" mass="46536">MTSYSATDTGEGPRSPLFGTATFSTLTSTETPLSPSRLSSSTYTPIQSDYDSDDASTQRRTRRLNISPSPSYSGSDSYSYTEENSMDDAAEVEAALTMLDDELDLTLAQWSQAPSSVTPSYTSYSGTGPTSIDGSSVSHLTSRVSTDYRTAADTLLDRERKVLSTISEHTESKSRPTSFAQSGSAPGSRPVSQHSAEGAQQAGQEGATASSAIHVRSSTEPGGATPTTGRVLPPIPGKRAGELIAFFEANTGNASTPPTPGHTRTTSAPSGPRSPSPYSTTLSRSFPTTGYTASTTGYGYGSTNGYGSSTGYGYGSRPSSPTKSRVGSSMSSSGPISTMSSLLSPPARMPMSLSSDSRTPTGTFTTTQTGDTGMVTSTGMTTNPSSDSYSRTFTSSNVTSFSAYVGTKHRRSVERAYTVARQQVRTVDHHLAVAAAGGRSVQHSSAG</sequence>
<feature type="region of interest" description="Disordered" evidence="1">
    <location>
        <begin position="112"/>
        <end position="141"/>
    </location>
</feature>
<feature type="compositionally biased region" description="Polar residues" evidence="1">
    <location>
        <begin position="250"/>
        <end position="269"/>
    </location>
</feature>
<feature type="compositionally biased region" description="Low complexity" evidence="1">
    <location>
        <begin position="315"/>
        <end position="344"/>
    </location>
</feature>
<dbReference type="Proteomes" id="UP000250043">
    <property type="component" value="Unassembled WGS sequence"/>
</dbReference>
<feature type="compositionally biased region" description="Low complexity" evidence="1">
    <location>
        <begin position="285"/>
        <end position="297"/>
    </location>
</feature>
<feature type="compositionally biased region" description="Low complexity" evidence="1">
    <location>
        <begin position="67"/>
        <end position="80"/>
    </location>
</feature>
<dbReference type="EMBL" id="KV722342">
    <property type="protein sequence ID" value="OCH94564.1"/>
    <property type="molecule type" value="Genomic_DNA"/>
</dbReference>
<evidence type="ECO:0000313" key="2">
    <source>
        <dbReference type="EMBL" id="OCH94564.1"/>
    </source>
</evidence>
<feature type="compositionally biased region" description="Low complexity" evidence="1">
    <location>
        <begin position="114"/>
        <end position="131"/>
    </location>
</feature>
<feature type="compositionally biased region" description="Polar residues" evidence="1">
    <location>
        <begin position="175"/>
        <end position="194"/>
    </location>
</feature>
<reference evidence="2 3" key="1">
    <citation type="submission" date="2016-07" db="EMBL/GenBank/DDBJ databases">
        <title>Draft genome of the white-rot fungus Obba rivulosa 3A-2.</title>
        <authorList>
            <consortium name="DOE Joint Genome Institute"/>
            <person name="Miettinen O."/>
            <person name="Riley R."/>
            <person name="Acob R."/>
            <person name="Barry K."/>
            <person name="Cullen D."/>
            <person name="De Vries R."/>
            <person name="Hainaut M."/>
            <person name="Hatakka A."/>
            <person name="Henrissat B."/>
            <person name="Hilden K."/>
            <person name="Kuo R."/>
            <person name="Labutti K."/>
            <person name="Lipzen A."/>
            <person name="Makela M.R."/>
            <person name="Sandor L."/>
            <person name="Spatafora J.W."/>
            <person name="Grigoriev I.V."/>
            <person name="Hibbett D.S."/>
        </authorList>
    </citation>
    <scope>NUCLEOTIDE SEQUENCE [LARGE SCALE GENOMIC DNA]</scope>
    <source>
        <strain evidence="2 3">3A-2</strain>
    </source>
</reference>
<evidence type="ECO:0000256" key="1">
    <source>
        <dbReference type="SAM" id="MobiDB-lite"/>
    </source>
</evidence>
<feature type="compositionally biased region" description="Polar residues" evidence="1">
    <location>
        <begin position="132"/>
        <end position="141"/>
    </location>
</feature>
<protein>
    <submittedName>
        <fullName evidence="2">Uncharacterized protein</fullName>
    </submittedName>
</protein>
<gene>
    <name evidence="2" type="ORF">OBBRIDRAFT_99263</name>
</gene>
<proteinExistence type="predicted"/>
<accession>A0A8E2DRK0</accession>
<organism evidence="2 3">
    <name type="scientific">Obba rivulosa</name>
    <dbReference type="NCBI Taxonomy" id="1052685"/>
    <lineage>
        <taxon>Eukaryota</taxon>
        <taxon>Fungi</taxon>
        <taxon>Dikarya</taxon>
        <taxon>Basidiomycota</taxon>
        <taxon>Agaricomycotina</taxon>
        <taxon>Agaricomycetes</taxon>
        <taxon>Polyporales</taxon>
        <taxon>Gelatoporiaceae</taxon>
        <taxon>Obba</taxon>
    </lineage>
</organism>
<feature type="compositionally biased region" description="Polar residues" evidence="1">
    <location>
        <begin position="216"/>
        <end position="228"/>
    </location>
</feature>
<feature type="region of interest" description="Disordered" evidence="1">
    <location>
        <begin position="313"/>
        <end position="392"/>
    </location>
</feature>
<feature type="compositionally biased region" description="Low complexity" evidence="1">
    <location>
        <begin position="195"/>
        <end position="212"/>
    </location>
</feature>
<feature type="compositionally biased region" description="Low complexity" evidence="1">
    <location>
        <begin position="20"/>
        <end position="45"/>
    </location>
</feature>
<feature type="region of interest" description="Disordered" evidence="1">
    <location>
        <begin position="166"/>
        <end position="237"/>
    </location>
</feature>